<organism evidence="3 4">
    <name type="scientific">Persicobacter diffluens</name>
    <dbReference type="NCBI Taxonomy" id="981"/>
    <lineage>
        <taxon>Bacteria</taxon>
        <taxon>Pseudomonadati</taxon>
        <taxon>Bacteroidota</taxon>
        <taxon>Cytophagia</taxon>
        <taxon>Cytophagales</taxon>
        <taxon>Persicobacteraceae</taxon>
        <taxon>Persicobacter</taxon>
    </lineage>
</organism>
<dbReference type="InterPro" id="IPR010982">
    <property type="entry name" value="Lambda_DNA-bd_dom_sf"/>
</dbReference>
<gene>
    <name evidence="3" type="ORF">PEDI_41410</name>
</gene>
<feature type="domain" description="HTH cro/C1-type" evidence="2">
    <location>
        <begin position="8"/>
        <end position="62"/>
    </location>
</feature>
<evidence type="ECO:0000259" key="2">
    <source>
        <dbReference type="PROSITE" id="PS50943"/>
    </source>
</evidence>
<dbReference type="PANTHER" id="PTHR46558">
    <property type="entry name" value="TRACRIPTIONAL REGULATORY PROTEIN-RELATED-RELATED"/>
    <property type="match status" value="1"/>
</dbReference>
<protein>
    <recommendedName>
        <fullName evidence="2">HTH cro/C1-type domain-containing protein</fullName>
    </recommendedName>
</protein>
<reference evidence="3 4" key="1">
    <citation type="submission" date="2021-12" db="EMBL/GenBank/DDBJ databases">
        <title>Genome sequencing of bacteria with rrn-lacking chromosome and rrn-plasmid.</title>
        <authorList>
            <person name="Anda M."/>
            <person name="Iwasaki W."/>
        </authorList>
    </citation>
    <scope>NUCLEOTIDE SEQUENCE [LARGE SCALE GENOMIC DNA]</scope>
    <source>
        <strain evidence="3 4">NBRC 15940</strain>
    </source>
</reference>
<evidence type="ECO:0000313" key="4">
    <source>
        <dbReference type="Proteomes" id="UP001310022"/>
    </source>
</evidence>
<dbReference type="RefSeq" id="WP_338238736.1">
    <property type="nucleotide sequence ID" value="NZ_BQKE01000003.1"/>
</dbReference>
<accession>A0AAN4W2C0</accession>
<dbReference type="SMART" id="SM00530">
    <property type="entry name" value="HTH_XRE"/>
    <property type="match status" value="1"/>
</dbReference>
<evidence type="ECO:0000256" key="1">
    <source>
        <dbReference type="ARBA" id="ARBA00023125"/>
    </source>
</evidence>
<keyword evidence="1" id="KW-0238">DNA-binding</keyword>
<comment type="caution">
    <text evidence="3">The sequence shown here is derived from an EMBL/GenBank/DDBJ whole genome shotgun (WGS) entry which is preliminary data.</text>
</comment>
<name>A0AAN4W2C0_9BACT</name>
<dbReference type="Pfam" id="PF01381">
    <property type="entry name" value="HTH_3"/>
    <property type="match status" value="1"/>
</dbReference>
<dbReference type="AlphaFoldDB" id="A0AAN4W2C0"/>
<proteinExistence type="predicted"/>
<dbReference type="EMBL" id="BQKE01000003">
    <property type="protein sequence ID" value="GJM63589.1"/>
    <property type="molecule type" value="Genomic_DNA"/>
</dbReference>
<evidence type="ECO:0000313" key="3">
    <source>
        <dbReference type="EMBL" id="GJM63589.1"/>
    </source>
</evidence>
<dbReference type="SUPFAM" id="SSF47413">
    <property type="entry name" value="lambda repressor-like DNA-binding domains"/>
    <property type="match status" value="1"/>
</dbReference>
<dbReference type="GO" id="GO:0003677">
    <property type="term" value="F:DNA binding"/>
    <property type="evidence" value="ECO:0007669"/>
    <property type="project" value="UniProtKB-KW"/>
</dbReference>
<dbReference type="Proteomes" id="UP001310022">
    <property type="component" value="Unassembled WGS sequence"/>
</dbReference>
<dbReference type="PROSITE" id="PS50943">
    <property type="entry name" value="HTH_CROC1"/>
    <property type="match status" value="1"/>
</dbReference>
<dbReference type="CDD" id="cd00093">
    <property type="entry name" value="HTH_XRE"/>
    <property type="match status" value="1"/>
</dbReference>
<dbReference type="InterPro" id="IPR001387">
    <property type="entry name" value="Cro/C1-type_HTH"/>
</dbReference>
<dbReference type="PANTHER" id="PTHR46558:SF11">
    <property type="entry name" value="HTH-TYPE TRANSCRIPTIONAL REGULATOR XRE"/>
    <property type="match status" value="1"/>
</dbReference>
<dbReference type="Gene3D" id="1.10.260.40">
    <property type="entry name" value="lambda repressor-like DNA-binding domains"/>
    <property type="match status" value="1"/>
</dbReference>
<keyword evidence="4" id="KW-1185">Reference proteome</keyword>
<sequence>MKIFADNLKFLRRQAKLSQEQLAKQIGLNRGNIASYEKSTAEPKIENLVRICKFFNVEIIDILEKDFTNIAAIQEELENIEGPKSEVALGEGEAREHMITELIDNKKRMERFISQSDDMHKILEGFRQFHRFKMANHKLISDDVKKMADEYENLMEVMEALLASNRELIQWLGKEGNS</sequence>